<comment type="similarity">
    <text evidence="4">Belongs to the GcvP family. N-terminal subunit subfamily.</text>
</comment>
<comment type="catalytic activity">
    <reaction evidence="3 4">
        <text>N(6)-[(R)-lipoyl]-L-lysyl-[glycine-cleavage complex H protein] + glycine + H(+) = N(6)-[(R)-S(8)-aminomethyldihydrolipoyl]-L-lysyl-[glycine-cleavage complex H protein] + CO2</text>
        <dbReference type="Rhea" id="RHEA:24304"/>
        <dbReference type="Rhea" id="RHEA-COMP:10494"/>
        <dbReference type="Rhea" id="RHEA-COMP:10495"/>
        <dbReference type="ChEBI" id="CHEBI:15378"/>
        <dbReference type="ChEBI" id="CHEBI:16526"/>
        <dbReference type="ChEBI" id="CHEBI:57305"/>
        <dbReference type="ChEBI" id="CHEBI:83099"/>
        <dbReference type="ChEBI" id="CHEBI:83143"/>
        <dbReference type="EC" id="1.4.4.2"/>
    </reaction>
</comment>
<dbReference type="PANTHER" id="PTHR42806:SF1">
    <property type="entry name" value="GLYCINE DEHYDROGENASE (DECARBOXYLATING)"/>
    <property type="match status" value="1"/>
</dbReference>
<gene>
    <name evidence="4 6" type="primary">gcvPA</name>
    <name evidence="6" type="ORF">J8C06_06280</name>
</gene>
<dbReference type="InterPro" id="IPR020581">
    <property type="entry name" value="GDC_P"/>
</dbReference>
<comment type="function">
    <text evidence="1 4">The glycine cleavage system catalyzes the degradation of glycine. The P protein binds the alpha-amino group of glycine through its pyridoxal phosphate cofactor; CO(2) is released and the remaining methylamine moiety is then transferred to the lipoamide cofactor of the H protein.</text>
</comment>
<evidence type="ECO:0000256" key="4">
    <source>
        <dbReference type="HAMAP-Rule" id="MF_00712"/>
    </source>
</evidence>
<dbReference type="CDD" id="cd00613">
    <property type="entry name" value="GDC-P"/>
    <property type="match status" value="1"/>
</dbReference>
<organism evidence="6 7">
    <name type="scientific">Chloracidobacterium validum</name>
    <dbReference type="NCBI Taxonomy" id="2821543"/>
    <lineage>
        <taxon>Bacteria</taxon>
        <taxon>Pseudomonadati</taxon>
        <taxon>Acidobacteriota</taxon>
        <taxon>Terriglobia</taxon>
        <taxon>Terriglobales</taxon>
        <taxon>Acidobacteriaceae</taxon>
        <taxon>Chloracidobacterium</taxon>
    </lineage>
</organism>
<sequence>MRYIPNATPDQQADMLATLGVSTIDELFRGIPDELKLKRPLNLPPMASEAELTSLFERLAGQNKRPQASFLGAGVYDHARPLIIDTLVSRSEFYTSYTPYQPEINQGTLQAIFEYQTFICQLTGLDVSNASMYDGATSLAEALLMAARLTNRYRVVLSEGIHPEYRAVCETYARRAGIELVYVPLAEDGTTASVEALVNDATACVALQSPNFFGCIEDVAPVAAVAKRHQALTVATVAEALSLGLLTPPGEAGADIVVGEGQSFGVPPSFGGPHLGFFAARDRFARQMPGRLIGQAFDAEGNRGFVITLATREQHIRREKATSNICSNEGLCALVASIFLATVGRRGLQELALRNLQKTAYLKSVLTTLPGFGLRYAAPVFNEFVLTTPVPAAQIVDEFLAEDILAGLPLSRYFPERTHELLVCATENTTRAAMDDFARKLARFGAG</sequence>
<dbReference type="GO" id="GO:0004375">
    <property type="term" value="F:glycine dehydrogenase (decarboxylating) activity"/>
    <property type="evidence" value="ECO:0007669"/>
    <property type="project" value="UniProtKB-EC"/>
</dbReference>
<dbReference type="EC" id="1.4.4.2" evidence="4"/>
<accession>A0ABX8B4Y6</accession>
<evidence type="ECO:0000256" key="2">
    <source>
        <dbReference type="ARBA" id="ARBA00023002"/>
    </source>
</evidence>
<feature type="domain" description="Glycine cleavage system P-protein N-terminal" evidence="5">
    <location>
        <begin position="1"/>
        <end position="437"/>
    </location>
</feature>
<keyword evidence="7" id="KW-1185">Reference proteome</keyword>
<keyword evidence="2 4" id="KW-0560">Oxidoreductase</keyword>
<dbReference type="InterPro" id="IPR015422">
    <property type="entry name" value="PyrdxlP-dep_Trfase_small"/>
</dbReference>
<dbReference type="PIRSF" id="PIRSF006815">
    <property type="entry name" value="GcvPA"/>
    <property type="match status" value="1"/>
</dbReference>
<protein>
    <recommendedName>
        <fullName evidence="4">Probable glycine dehydrogenase (decarboxylating) subunit 1</fullName>
        <ecNumber evidence="4">1.4.4.2</ecNumber>
    </recommendedName>
    <alternativeName>
        <fullName evidence="4">Glycine cleavage system P-protein subunit 1</fullName>
    </alternativeName>
    <alternativeName>
        <fullName evidence="4">Glycine decarboxylase subunit 1</fullName>
    </alternativeName>
    <alternativeName>
        <fullName evidence="4">Glycine dehydrogenase (aminomethyl-transferring) subunit 1</fullName>
    </alternativeName>
</protein>
<evidence type="ECO:0000256" key="3">
    <source>
        <dbReference type="ARBA" id="ARBA00049026"/>
    </source>
</evidence>
<dbReference type="InterPro" id="IPR015424">
    <property type="entry name" value="PyrdxlP-dep_Trfase"/>
</dbReference>
<dbReference type="InterPro" id="IPR049315">
    <property type="entry name" value="GDC-P_N"/>
</dbReference>
<dbReference type="Gene3D" id="3.40.640.10">
    <property type="entry name" value="Type I PLP-dependent aspartate aminotransferase-like (Major domain)"/>
    <property type="match status" value="1"/>
</dbReference>
<evidence type="ECO:0000259" key="5">
    <source>
        <dbReference type="Pfam" id="PF02347"/>
    </source>
</evidence>
<dbReference type="SUPFAM" id="SSF53383">
    <property type="entry name" value="PLP-dependent transferases"/>
    <property type="match status" value="1"/>
</dbReference>
<dbReference type="Gene3D" id="3.90.1150.10">
    <property type="entry name" value="Aspartate Aminotransferase, domain 1"/>
    <property type="match status" value="1"/>
</dbReference>
<dbReference type="NCBIfam" id="NF001696">
    <property type="entry name" value="PRK00451.1"/>
    <property type="match status" value="1"/>
</dbReference>
<comment type="subunit">
    <text evidence="4">The glycine cleavage system is composed of four proteins: P, T, L and H. In this organism, the P 'protein' is a heterodimer of two subunits.</text>
</comment>
<dbReference type="RefSeq" id="WP_211427874.1">
    <property type="nucleotide sequence ID" value="NZ_CP072648.1"/>
</dbReference>
<dbReference type="EMBL" id="CP072648">
    <property type="protein sequence ID" value="QUW01983.1"/>
    <property type="molecule type" value="Genomic_DNA"/>
</dbReference>
<name>A0ABX8B4Y6_9BACT</name>
<dbReference type="Pfam" id="PF02347">
    <property type="entry name" value="GDC-P"/>
    <property type="match status" value="1"/>
</dbReference>
<dbReference type="PANTHER" id="PTHR42806">
    <property type="entry name" value="GLYCINE CLEAVAGE SYSTEM P-PROTEIN"/>
    <property type="match status" value="1"/>
</dbReference>
<reference evidence="6 7" key="1">
    <citation type="submission" date="2021-03" db="EMBL/GenBank/DDBJ databases">
        <title>Genomic and phenotypic characterization of Chloracidobacterium isolates provides evidence for multiple species.</title>
        <authorList>
            <person name="Saini M.K."/>
            <person name="Costas A.M.G."/>
            <person name="Tank M."/>
            <person name="Bryant D.A."/>
        </authorList>
    </citation>
    <scope>NUCLEOTIDE SEQUENCE [LARGE SCALE GENOMIC DNA]</scope>
    <source>
        <strain evidence="6 7">BV2-C</strain>
    </source>
</reference>
<evidence type="ECO:0000256" key="1">
    <source>
        <dbReference type="ARBA" id="ARBA00003788"/>
    </source>
</evidence>
<dbReference type="InterPro" id="IPR015421">
    <property type="entry name" value="PyrdxlP-dep_Trfase_major"/>
</dbReference>
<dbReference type="Proteomes" id="UP000676506">
    <property type="component" value="Chromosome 1"/>
</dbReference>
<evidence type="ECO:0000313" key="7">
    <source>
        <dbReference type="Proteomes" id="UP000676506"/>
    </source>
</evidence>
<dbReference type="HAMAP" id="MF_00712">
    <property type="entry name" value="GcvPA"/>
    <property type="match status" value="1"/>
</dbReference>
<dbReference type="InterPro" id="IPR023010">
    <property type="entry name" value="GcvPA"/>
</dbReference>
<proteinExistence type="inferred from homology"/>
<evidence type="ECO:0000313" key="6">
    <source>
        <dbReference type="EMBL" id="QUW01983.1"/>
    </source>
</evidence>